<evidence type="ECO:0000256" key="1">
    <source>
        <dbReference type="SAM" id="MobiDB-lite"/>
    </source>
</evidence>
<sequence length="159" mass="17198">MLATTFILSWFKPKQRDAASVQQATGGTMRSTSDTSFVSCAINNKLVNVTMAEEDSDLVAIDCQPLTYAEVASLAPPSKSKPLSKNGAAAAAAAAIPVSEDKEEQYGAGTTVGVPLTSEYDLTKSGYHYKKSLMEKKKQHAFVENKKKKHKKNPKKIKS</sequence>
<reference evidence="2" key="1">
    <citation type="submission" date="2021-03" db="EMBL/GenBank/DDBJ databases">
        <authorList>
            <person name="Palmer J.M."/>
        </authorList>
    </citation>
    <scope>NUCLEOTIDE SEQUENCE</scope>
    <source>
        <strain evidence="2">ARV_011</strain>
    </source>
</reference>
<feature type="compositionally biased region" description="Basic residues" evidence="1">
    <location>
        <begin position="146"/>
        <end position="159"/>
    </location>
</feature>
<feature type="region of interest" description="Disordered" evidence="1">
    <location>
        <begin position="138"/>
        <end position="159"/>
    </location>
</feature>
<dbReference type="GeneID" id="66116994"/>
<accession>A0A9P7V4W4</accession>
<dbReference type="RefSeq" id="XP_043046837.1">
    <property type="nucleotide sequence ID" value="XM_043194323.1"/>
</dbReference>
<dbReference type="EMBL" id="JAHMUF010000037">
    <property type="protein sequence ID" value="KAG7191282.1"/>
    <property type="molecule type" value="Genomic_DNA"/>
</dbReference>
<protein>
    <submittedName>
        <fullName evidence="2">Uncharacterized protein</fullName>
    </submittedName>
</protein>
<dbReference type="AlphaFoldDB" id="A0A9P7V4W4"/>
<name>A0A9P7V4W4_9ASCO</name>
<proteinExistence type="predicted"/>
<keyword evidence="3" id="KW-1185">Reference proteome</keyword>
<comment type="caution">
    <text evidence="2">The sequence shown here is derived from an EMBL/GenBank/DDBJ whole genome shotgun (WGS) entry which is preliminary data.</text>
</comment>
<organism evidence="2 3">
    <name type="scientific">Scheffersomyces spartinae</name>
    <dbReference type="NCBI Taxonomy" id="45513"/>
    <lineage>
        <taxon>Eukaryota</taxon>
        <taxon>Fungi</taxon>
        <taxon>Dikarya</taxon>
        <taxon>Ascomycota</taxon>
        <taxon>Saccharomycotina</taxon>
        <taxon>Pichiomycetes</taxon>
        <taxon>Debaryomycetaceae</taxon>
        <taxon>Scheffersomyces</taxon>
    </lineage>
</organism>
<evidence type="ECO:0000313" key="2">
    <source>
        <dbReference type="EMBL" id="KAG7191282.1"/>
    </source>
</evidence>
<evidence type="ECO:0000313" key="3">
    <source>
        <dbReference type="Proteomes" id="UP000790833"/>
    </source>
</evidence>
<dbReference type="Proteomes" id="UP000790833">
    <property type="component" value="Unassembled WGS sequence"/>
</dbReference>
<gene>
    <name evidence="2" type="ORF">KQ657_003620</name>
</gene>